<feature type="transmembrane region" description="Helical" evidence="13">
    <location>
        <begin position="1309"/>
        <end position="1328"/>
    </location>
</feature>
<feature type="transmembrane region" description="Helical" evidence="13">
    <location>
        <begin position="177"/>
        <end position="194"/>
    </location>
</feature>
<dbReference type="GO" id="GO:0016020">
    <property type="term" value="C:membrane"/>
    <property type="evidence" value="ECO:0007669"/>
    <property type="project" value="UniProtKB-SubCell"/>
</dbReference>
<evidence type="ECO:0000256" key="6">
    <source>
        <dbReference type="ARBA" id="ARBA00022737"/>
    </source>
</evidence>
<dbReference type="Pfam" id="PF00005">
    <property type="entry name" value="ABC_tran"/>
    <property type="match status" value="2"/>
</dbReference>
<evidence type="ECO:0000256" key="12">
    <source>
        <dbReference type="ARBA" id="ARBA00034018"/>
    </source>
</evidence>
<dbReference type="CDD" id="cd18605">
    <property type="entry name" value="ABC_6TM_MRP7_D2_like"/>
    <property type="match status" value="1"/>
</dbReference>
<keyword evidence="11 13" id="KW-0472">Membrane</keyword>
<dbReference type="GO" id="GO:0016887">
    <property type="term" value="F:ATP hydrolysis activity"/>
    <property type="evidence" value="ECO:0007669"/>
    <property type="project" value="InterPro"/>
</dbReference>
<evidence type="ECO:0000256" key="7">
    <source>
        <dbReference type="ARBA" id="ARBA00022741"/>
    </source>
</evidence>
<comment type="catalytic activity">
    <reaction evidence="12">
        <text>ATP + H2O + xenobioticSide 1 = ADP + phosphate + xenobioticSide 2.</text>
        <dbReference type="EC" id="7.6.2.2"/>
    </reaction>
</comment>
<dbReference type="Gene3D" id="1.20.1560.10">
    <property type="entry name" value="ABC transporter type 1, transmembrane domain"/>
    <property type="match status" value="2"/>
</dbReference>
<gene>
    <name evidence="16" type="ORF">Ocin01_05477</name>
</gene>
<dbReference type="GO" id="GO:0008559">
    <property type="term" value="F:ABC-type xenobiotic transporter activity"/>
    <property type="evidence" value="ECO:0007669"/>
    <property type="project" value="UniProtKB-EC"/>
</dbReference>
<dbReference type="PANTHER" id="PTHR24223:SF330">
    <property type="entry name" value="ATP-BINDING CASSETTE SUB-FAMILY C MEMBER 10"/>
    <property type="match status" value="1"/>
</dbReference>
<organism evidence="16 17">
    <name type="scientific">Orchesella cincta</name>
    <name type="common">Springtail</name>
    <name type="synonym">Podura cincta</name>
    <dbReference type="NCBI Taxonomy" id="48709"/>
    <lineage>
        <taxon>Eukaryota</taxon>
        <taxon>Metazoa</taxon>
        <taxon>Ecdysozoa</taxon>
        <taxon>Arthropoda</taxon>
        <taxon>Hexapoda</taxon>
        <taxon>Collembola</taxon>
        <taxon>Entomobryomorpha</taxon>
        <taxon>Entomobryoidea</taxon>
        <taxon>Orchesellidae</taxon>
        <taxon>Orchesellinae</taxon>
        <taxon>Orchesella</taxon>
    </lineage>
</organism>
<feature type="domain" description="ABC transmembrane type-1" evidence="15">
    <location>
        <begin position="1099"/>
        <end position="1366"/>
    </location>
</feature>
<evidence type="ECO:0000313" key="16">
    <source>
        <dbReference type="EMBL" id="ODN01206.1"/>
    </source>
</evidence>
<feature type="transmembrane region" description="Helical" evidence="13">
    <location>
        <begin position="1340"/>
        <end position="1361"/>
    </location>
</feature>
<feature type="transmembrane region" description="Helical" evidence="13">
    <location>
        <begin position="528"/>
        <end position="548"/>
    </location>
</feature>
<dbReference type="OMA" id="PYAWPSQ"/>
<dbReference type="EC" id="7.6.2.2" evidence="3"/>
<feature type="domain" description="ABC transporter" evidence="14">
    <location>
        <begin position="1403"/>
        <end position="1636"/>
    </location>
</feature>
<dbReference type="InterPro" id="IPR011527">
    <property type="entry name" value="ABC1_TM_dom"/>
</dbReference>
<keyword evidence="4" id="KW-0813">Transport</keyword>
<evidence type="ECO:0000313" key="17">
    <source>
        <dbReference type="Proteomes" id="UP000094527"/>
    </source>
</evidence>
<evidence type="ECO:0000256" key="2">
    <source>
        <dbReference type="ARBA" id="ARBA00009726"/>
    </source>
</evidence>
<dbReference type="InterPro" id="IPR003439">
    <property type="entry name" value="ABC_transporter-like_ATP-bd"/>
</dbReference>
<feature type="non-terminal residue" evidence="16">
    <location>
        <position position="1"/>
    </location>
</feature>
<keyword evidence="9" id="KW-1278">Translocase</keyword>
<dbReference type="CDD" id="cd03244">
    <property type="entry name" value="ABCC_MRP_domain2"/>
    <property type="match status" value="1"/>
</dbReference>
<dbReference type="SUPFAM" id="SSF52540">
    <property type="entry name" value="P-loop containing nucleoside triphosphate hydrolases"/>
    <property type="match status" value="2"/>
</dbReference>
<dbReference type="GO" id="GO:0005524">
    <property type="term" value="F:ATP binding"/>
    <property type="evidence" value="ECO:0007669"/>
    <property type="project" value="UniProtKB-KW"/>
</dbReference>
<evidence type="ECO:0000256" key="9">
    <source>
        <dbReference type="ARBA" id="ARBA00022967"/>
    </source>
</evidence>
<evidence type="ECO:0000256" key="4">
    <source>
        <dbReference type="ARBA" id="ARBA00022448"/>
    </source>
</evidence>
<dbReference type="Proteomes" id="UP000094527">
    <property type="component" value="Unassembled WGS sequence"/>
</dbReference>
<feature type="transmembrane region" description="Helical" evidence="13">
    <location>
        <begin position="242"/>
        <end position="262"/>
    </location>
</feature>
<dbReference type="InterPro" id="IPR003593">
    <property type="entry name" value="AAA+_ATPase"/>
</dbReference>
<keyword evidence="6" id="KW-0677">Repeat</keyword>
<evidence type="ECO:0000259" key="15">
    <source>
        <dbReference type="PROSITE" id="PS50929"/>
    </source>
</evidence>
<evidence type="ECO:0000256" key="5">
    <source>
        <dbReference type="ARBA" id="ARBA00022692"/>
    </source>
</evidence>
<feature type="transmembrane region" description="Helical" evidence="13">
    <location>
        <begin position="608"/>
        <end position="635"/>
    </location>
</feature>
<dbReference type="STRING" id="48709.A0A1D2N8A3"/>
<dbReference type="FunFam" id="1.20.1560.10:FF:000113">
    <property type="entry name" value="ABC transporter, putative"/>
    <property type="match status" value="1"/>
</dbReference>
<dbReference type="FunFam" id="3.40.50.300:FF:000163">
    <property type="entry name" value="Multidrug resistance-associated protein member 4"/>
    <property type="match status" value="1"/>
</dbReference>
<feature type="transmembrane region" description="Helical" evidence="13">
    <location>
        <begin position="111"/>
        <end position="131"/>
    </location>
</feature>
<dbReference type="Gene3D" id="3.40.50.300">
    <property type="entry name" value="P-loop containing nucleotide triphosphate hydrolases"/>
    <property type="match status" value="2"/>
</dbReference>
<keyword evidence="5 13" id="KW-0812">Transmembrane</keyword>
<dbReference type="SMART" id="SM00382">
    <property type="entry name" value="AAA"/>
    <property type="match status" value="2"/>
</dbReference>
<comment type="similarity">
    <text evidence="2">Belongs to the ABC transporter superfamily. ABCC family. Conjugate transporter (TC 3.A.1.208) subfamily.</text>
</comment>
<feature type="transmembrane region" description="Helical" evidence="13">
    <location>
        <begin position="74"/>
        <end position="91"/>
    </location>
</feature>
<dbReference type="PROSITE" id="PS50929">
    <property type="entry name" value="ABC_TM1F"/>
    <property type="match status" value="2"/>
</dbReference>
<evidence type="ECO:0000256" key="1">
    <source>
        <dbReference type="ARBA" id="ARBA00004141"/>
    </source>
</evidence>
<dbReference type="InterPro" id="IPR050173">
    <property type="entry name" value="ABC_transporter_C-like"/>
</dbReference>
<evidence type="ECO:0000259" key="14">
    <source>
        <dbReference type="PROSITE" id="PS50893"/>
    </source>
</evidence>
<evidence type="ECO:0000256" key="13">
    <source>
        <dbReference type="SAM" id="Phobius"/>
    </source>
</evidence>
<comment type="caution">
    <text evidence="16">The sequence shown here is derived from an EMBL/GenBank/DDBJ whole genome shotgun (WGS) entry which is preliminary data.</text>
</comment>
<dbReference type="SUPFAM" id="SSF90123">
    <property type="entry name" value="ABC transporter transmembrane region"/>
    <property type="match status" value="2"/>
</dbReference>
<dbReference type="FunFam" id="3.40.50.300:FF:000997">
    <property type="entry name" value="Multidrug resistance-associated protein 1"/>
    <property type="match status" value="1"/>
</dbReference>
<dbReference type="EMBL" id="LJIJ01000167">
    <property type="protein sequence ID" value="ODN01206.1"/>
    <property type="molecule type" value="Genomic_DNA"/>
</dbReference>
<feature type="transmembrane region" description="Helical" evidence="13">
    <location>
        <begin position="1122"/>
        <end position="1147"/>
    </location>
</feature>
<feature type="domain" description="ABC transporter" evidence="14">
    <location>
        <begin position="706"/>
        <end position="930"/>
    </location>
</feature>
<feature type="domain" description="ABC transmembrane type-1" evidence="15">
    <location>
        <begin position="396"/>
        <end position="670"/>
    </location>
</feature>
<evidence type="ECO:0000256" key="8">
    <source>
        <dbReference type="ARBA" id="ARBA00022840"/>
    </source>
</evidence>
<keyword evidence="10 13" id="KW-1133">Transmembrane helix</keyword>
<dbReference type="InterPro" id="IPR027417">
    <property type="entry name" value="P-loop_NTPase"/>
</dbReference>
<evidence type="ECO:0000256" key="3">
    <source>
        <dbReference type="ARBA" id="ARBA00012191"/>
    </source>
</evidence>
<keyword evidence="17" id="KW-1185">Reference proteome</keyword>
<keyword evidence="7" id="KW-0547">Nucleotide-binding</keyword>
<proteinExistence type="inferred from homology"/>
<name>A0A1D2N8A3_ORCCI</name>
<feature type="transmembrane region" description="Helical" evidence="13">
    <location>
        <begin position="647"/>
        <end position="673"/>
    </location>
</feature>
<feature type="transmembrane region" description="Helical" evidence="13">
    <location>
        <begin position="42"/>
        <end position="62"/>
    </location>
</feature>
<feature type="transmembrane region" description="Helical" evidence="13">
    <location>
        <begin position="1207"/>
        <end position="1232"/>
    </location>
</feature>
<feature type="transmembrane region" description="Helical" evidence="13">
    <location>
        <begin position="498"/>
        <end position="522"/>
    </location>
</feature>
<dbReference type="PROSITE" id="PS50893">
    <property type="entry name" value="ABC_TRANSPORTER_2"/>
    <property type="match status" value="2"/>
</dbReference>
<feature type="transmembrane region" description="Helical" evidence="13">
    <location>
        <begin position="143"/>
        <end position="165"/>
    </location>
</feature>
<keyword evidence="8" id="KW-0067">ATP-binding</keyword>
<accession>A0A1D2N8A3</accession>
<feature type="transmembrane region" description="Helical" evidence="13">
    <location>
        <begin position="389"/>
        <end position="412"/>
    </location>
</feature>
<protein>
    <recommendedName>
        <fullName evidence="3">ABC-type xenobiotic transporter</fullName>
        <ecNumber evidence="3">7.6.2.2</ecNumber>
    </recommendedName>
</protein>
<comment type="subcellular location">
    <subcellularLocation>
        <location evidence="1">Membrane</location>
        <topology evidence="1">Multi-pass membrane protein</topology>
    </subcellularLocation>
</comment>
<dbReference type="Pfam" id="PF00664">
    <property type="entry name" value="ABC_membrane"/>
    <property type="match status" value="2"/>
</dbReference>
<feature type="transmembrane region" description="Helical" evidence="13">
    <location>
        <begin position="424"/>
        <end position="443"/>
    </location>
</feature>
<evidence type="ECO:0000256" key="11">
    <source>
        <dbReference type="ARBA" id="ARBA00023136"/>
    </source>
</evidence>
<dbReference type="OrthoDB" id="6500128at2759"/>
<dbReference type="FunFam" id="1.20.1560.10:FF:000037">
    <property type="entry name" value="ATP-binding cassette subfamily C member 10"/>
    <property type="match status" value="1"/>
</dbReference>
<dbReference type="CDD" id="cd18598">
    <property type="entry name" value="ABC_6TM_MRP7_D1_like"/>
    <property type="match status" value="1"/>
</dbReference>
<reference evidence="16 17" key="1">
    <citation type="journal article" date="2016" name="Genome Biol. Evol.">
        <title>Gene Family Evolution Reflects Adaptation to Soil Environmental Stressors in the Genome of the Collembolan Orchesella cincta.</title>
        <authorList>
            <person name="Faddeeva-Vakhrusheva A."/>
            <person name="Derks M.F."/>
            <person name="Anvar S.Y."/>
            <person name="Agamennone V."/>
            <person name="Suring W."/>
            <person name="Smit S."/>
            <person name="van Straalen N.M."/>
            <person name="Roelofs D."/>
        </authorList>
    </citation>
    <scope>NUCLEOTIDE SEQUENCE [LARGE SCALE GENOMIC DNA]</scope>
    <source>
        <tissue evidence="16">Mixed pool</tissue>
    </source>
</reference>
<dbReference type="PANTHER" id="PTHR24223">
    <property type="entry name" value="ATP-BINDING CASSETTE SUB-FAMILY C"/>
    <property type="match status" value="1"/>
</dbReference>
<dbReference type="InterPro" id="IPR036640">
    <property type="entry name" value="ABC1_TM_sf"/>
</dbReference>
<sequence>IGHLTFSLENVKALVTSIMKGNLTVECGSEDLRLWDRHTNDFGQCFFHLFVQLPVSFVFYILNYLEFAINTDRVVIPVFGMLAIISAFYMGKRQVTYSFFGAWNTCQSGLIYSRSVIVSLLALISLSQMMIHCAVFRHHVNFVDASVVSVKTFSWVLHLIYILLLKRGNSFNTRGPKLAMLAWFLAAIVSVFELRSKYLSWLTDTDSSSTIPNIRNSYYEYRHHHHLSYVQNLDDILRDKFLWLWTSGFEVLLHGLYLLTLIPGSTHLEQRHYRHRTRANDIVYNAYESQENNSFVGFDEEDENEELPLGVAKESSGIVSKLLFLWVNPLIRKGACGYLTSCESLFDLPHTISTGIVAAEFQKLAVSRRLSLLKALHIRFGLEFYSIGILKLISDGAGFCGPILLSCLVRFIEDTEEDVSKESIWQGYSYVGGMFAAVFIGALSNSHFNMKMAEVNLKIRAALITTIYRKTVQLQKMTLENFSSGEIINFMSTDTDRIVNFCPSFHAFWSLPVQVAVTLYLLYQQIGVAFLAGVVFAILLIPINRYLANKIGDLSTKMMHFKDQRVKLMSEILYGIRVLKFHAWEAFFVGKVNEIREKEIKNLKGRKYLDALCVYFWATTPVLVSLFSFGTYILLGNQLTAAKVFTSIALFNMLISPLNALPWVLNGVVEAWVSVKRISKLLQVEDTDLSKIYSPVPRELQKEYEILVNDGQFSWGDGKAGIENVNLNVKKGQFIGVIGEVGSGKSSLLLALLGELGKSAGSLSFQSVGQGVGLVLQEAWIQRGTIRSNICFAPNTNFTRYKSVIESCCLNDDLDAWKTRDDTPVGDSGVTLSGGQRIRLTLARAVYQNYNVYFLDDIFSAVDYKVAHHLYNKCVMGTLREKTRIVCTHHVRFLQHADWILVMDNGKVISQGLPKDILPKYLESSDLGDSIEQEAVAVTSGSSSKKPNSLLGFGEELDSSSVMNASSLSFELKNEETGKSSDFNKEHQKEGTIRLHIYHSYYRAVGRGICWLILISLTAMQASRNLSDLWLAHWVHETATNPNSTVPNTSTTPVPMPTFETPTGDTSPYVSGEDANIYDDDDNNNDAAMDDNSIEGRRFGLLFASVLSKLPFMNGLDPAVKYYFSILIAIGVANSVFTLARAFLFAFGGIRGALKIHNSLLTSVLKAKMSFFDSNSIGRIINRFSSDVATVDDSLPFISNILFAQTFGLIGTLVVTCYALPWIIAIVIPLLLVCNNIQEYYRHTARQLRRLGSVSLSPVYAHFSETLKGLVTIRAMKAVRRFEEMNEAFLESSQKCQYSTQAVSQWLSFRLQMVGLIVISGVGLLGILQHHFGTADPGIIGLAISYALTVTNSLSGFVTFFTETEKEMVAVERACEYIEEIEEEKQTETRISLPYLWPAQGVIHFRSVFLKYRPDQPYVLNNVTFETRPAEKIGVCGRTGSGKSSLFTALFRMLDSFDGDITIDTVNIKHLSLKDLRTRLCIIPQDPLIFSGSLRENLDPKGDYCDDDLQRAVDKCQLTSLVDKLGGLDGTVGESGNQLSTGFKQLVCLARAVLINAKVLCIDEATANVDQDTDKIIQATLRTSFSQSTVITVAHRVNTVLHCDRVLVMSGGEIVEFEDPGLLMQKQDSKFYKLAHGLA</sequence>
<evidence type="ECO:0000256" key="10">
    <source>
        <dbReference type="ARBA" id="ARBA00022989"/>
    </source>
</evidence>